<sequence length="161" mass="18265">MRLLFTFSFLLISTLGFSQNAWKLIYENDAEGSALHGKLDELISAIQNGASIRIYYNSKKSIDSDTYVEHTALVKFFTIMNSPKGQFVTAQIDPIVGQIPNFEEETMTLKENLEWSLIASTNGKNDTMTRNVITGEIISHEVRNWGTKWFVEDNPRPTSSH</sequence>
<name>A0A1M5LZS2_9FLAO</name>
<organism evidence="2 3">
    <name type="scientific">Flagellimonas flava</name>
    <dbReference type="NCBI Taxonomy" id="570519"/>
    <lineage>
        <taxon>Bacteria</taxon>
        <taxon>Pseudomonadati</taxon>
        <taxon>Bacteroidota</taxon>
        <taxon>Flavobacteriia</taxon>
        <taxon>Flavobacteriales</taxon>
        <taxon>Flavobacteriaceae</taxon>
        <taxon>Flagellimonas</taxon>
    </lineage>
</organism>
<proteinExistence type="predicted"/>
<gene>
    <name evidence="2" type="ORF">SAMN04488116_2188</name>
</gene>
<feature type="signal peptide" evidence="1">
    <location>
        <begin position="1"/>
        <end position="18"/>
    </location>
</feature>
<feature type="chain" id="PRO_5012748054" evidence="1">
    <location>
        <begin position="19"/>
        <end position="161"/>
    </location>
</feature>
<evidence type="ECO:0000313" key="2">
    <source>
        <dbReference type="EMBL" id="SHG70582.1"/>
    </source>
</evidence>
<evidence type="ECO:0000313" key="3">
    <source>
        <dbReference type="Proteomes" id="UP000184532"/>
    </source>
</evidence>
<dbReference type="EMBL" id="FQWL01000003">
    <property type="protein sequence ID" value="SHG70582.1"/>
    <property type="molecule type" value="Genomic_DNA"/>
</dbReference>
<dbReference type="OrthoDB" id="981490at2"/>
<dbReference type="AlphaFoldDB" id="A0A1M5LZS2"/>
<accession>A0A1M5LZS2</accession>
<dbReference type="RefSeq" id="WP_073179422.1">
    <property type="nucleotide sequence ID" value="NZ_FQWL01000003.1"/>
</dbReference>
<protein>
    <submittedName>
        <fullName evidence="2">Uncharacterized protein</fullName>
    </submittedName>
</protein>
<dbReference type="Proteomes" id="UP000184532">
    <property type="component" value="Unassembled WGS sequence"/>
</dbReference>
<dbReference type="STRING" id="570519.SAMN04488116_2188"/>
<keyword evidence="1" id="KW-0732">Signal</keyword>
<reference evidence="3" key="1">
    <citation type="submission" date="2016-11" db="EMBL/GenBank/DDBJ databases">
        <authorList>
            <person name="Varghese N."/>
            <person name="Submissions S."/>
        </authorList>
    </citation>
    <scope>NUCLEOTIDE SEQUENCE [LARGE SCALE GENOMIC DNA]</scope>
    <source>
        <strain evidence="3">DSM 22638</strain>
    </source>
</reference>
<evidence type="ECO:0000256" key="1">
    <source>
        <dbReference type="SAM" id="SignalP"/>
    </source>
</evidence>
<keyword evidence="3" id="KW-1185">Reference proteome</keyword>